<evidence type="ECO:0000313" key="1">
    <source>
        <dbReference type="EMBL" id="KAA8514866.1"/>
    </source>
</evidence>
<dbReference type="AlphaFoldDB" id="A0A5J4ZB01"/>
<keyword evidence="2" id="KW-1185">Reference proteome</keyword>
<sequence length="146" mass="16494">MDLRKQMLSEFRLLRKKRIVPGENVQNFEAFPFTIALSNSSVALSTDVAGTFTLSSKRRGKEIVTLEEREDVPAQTLGENDPPLSSINDALRMAWELSWNEVPGKLAQMAKAYPEVDTEVLEHIEVFDVESEEYEDEDDPIIPLAP</sequence>
<dbReference type="Proteomes" id="UP000325577">
    <property type="component" value="Linkage Group LG9"/>
</dbReference>
<accession>A0A5J4ZB01</accession>
<dbReference type="EMBL" id="CM018052">
    <property type="protein sequence ID" value="KAA8514866.1"/>
    <property type="molecule type" value="Genomic_DNA"/>
</dbReference>
<name>A0A5J4ZB01_9ASTE</name>
<protein>
    <submittedName>
        <fullName evidence="1">Uncharacterized protein</fullName>
    </submittedName>
</protein>
<proteinExistence type="predicted"/>
<reference evidence="1 2" key="1">
    <citation type="submission" date="2019-09" db="EMBL/GenBank/DDBJ databases">
        <title>A chromosome-level genome assembly of the Chinese tupelo Nyssa sinensis.</title>
        <authorList>
            <person name="Yang X."/>
            <person name="Kang M."/>
            <person name="Yang Y."/>
            <person name="Xiong H."/>
            <person name="Wang M."/>
            <person name="Zhang Z."/>
            <person name="Wang Z."/>
            <person name="Wu H."/>
            <person name="Ma T."/>
            <person name="Liu J."/>
            <person name="Xi Z."/>
        </authorList>
    </citation>
    <scope>NUCLEOTIDE SEQUENCE [LARGE SCALE GENOMIC DNA]</scope>
    <source>
        <strain evidence="1">J267</strain>
        <tissue evidence="1">Leaf</tissue>
    </source>
</reference>
<organism evidence="1 2">
    <name type="scientific">Nyssa sinensis</name>
    <dbReference type="NCBI Taxonomy" id="561372"/>
    <lineage>
        <taxon>Eukaryota</taxon>
        <taxon>Viridiplantae</taxon>
        <taxon>Streptophyta</taxon>
        <taxon>Embryophyta</taxon>
        <taxon>Tracheophyta</taxon>
        <taxon>Spermatophyta</taxon>
        <taxon>Magnoliopsida</taxon>
        <taxon>eudicotyledons</taxon>
        <taxon>Gunneridae</taxon>
        <taxon>Pentapetalae</taxon>
        <taxon>asterids</taxon>
        <taxon>Cornales</taxon>
        <taxon>Nyssaceae</taxon>
        <taxon>Nyssa</taxon>
    </lineage>
</organism>
<gene>
    <name evidence="1" type="ORF">F0562_018045</name>
</gene>
<evidence type="ECO:0000313" key="2">
    <source>
        <dbReference type="Proteomes" id="UP000325577"/>
    </source>
</evidence>